<dbReference type="Gene3D" id="1.20.1420.20">
    <property type="entry name" value="M75 peptidase, HXXE motif"/>
    <property type="match status" value="1"/>
</dbReference>
<gene>
    <name evidence="5" type="ORF">FE785_00635</name>
</gene>
<dbReference type="AlphaFoldDB" id="A0A4P9K334"/>
<feature type="chain" id="PRO_5020226042" evidence="3">
    <location>
        <begin position="29"/>
        <end position="462"/>
    </location>
</feature>
<evidence type="ECO:0000256" key="1">
    <source>
        <dbReference type="ARBA" id="ARBA00004196"/>
    </source>
</evidence>
<dbReference type="OrthoDB" id="9764688at2"/>
<evidence type="ECO:0000313" key="6">
    <source>
        <dbReference type="Proteomes" id="UP000304864"/>
    </source>
</evidence>
<evidence type="ECO:0000259" key="4">
    <source>
        <dbReference type="Pfam" id="PF09375"/>
    </source>
</evidence>
<accession>A0A4P9K334</accession>
<dbReference type="RefSeq" id="WP_138563402.1">
    <property type="nucleotide sequence ID" value="NZ_CP040602.1"/>
</dbReference>
<dbReference type="Pfam" id="PF09375">
    <property type="entry name" value="Peptidase_M75"/>
    <property type="match status" value="1"/>
</dbReference>
<dbReference type="Proteomes" id="UP000304864">
    <property type="component" value="Chromosome"/>
</dbReference>
<dbReference type="KEGG" id="thig:FE785_00635"/>
<dbReference type="InterPro" id="IPR038352">
    <property type="entry name" value="Imelysin_sf"/>
</dbReference>
<comment type="subcellular location">
    <subcellularLocation>
        <location evidence="1">Cell envelope</location>
    </subcellularLocation>
</comment>
<organism evidence="5 6">
    <name type="scientific">Thiomicrorhabdus sediminis</name>
    <dbReference type="NCBI Taxonomy" id="2580412"/>
    <lineage>
        <taxon>Bacteria</taxon>
        <taxon>Pseudomonadati</taxon>
        <taxon>Pseudomonadota</taxon>
        <taxon>Gammaproteobacteria</taxon>
        <taxon>Thiotrichales</taxon>
        <taxon>Piscirickettsiaceae</taxon>
        <taxon>Thiomicrorhabdus</taxon>
    </lineage>
</organism>
<keyword evidence="2 3" id="KW-0732">Signal</keyword>
<feature type="domain" description="Imelysin-like" evidence="4">
    <location>
        <begin position="48"/>
        <end position="430"/>
    </location>
</feature>
<reference evidence="5 6" key="1">
    <citation type="submission" date="2019-05" db="EMBL/GenBank/DDBJ databases">
        <title>Thiomicrorhabdus sediminis sp. nov, a novel sulfur-oxidizing bacterium isolated from coastal sediment.</title>
        <authorList>
            <person name="Liu X."/>
        </authorList>
    </citation>
    <scope>NUCLEOTIDE SEQUENCE [LARGE SCALE GENOMIC DNA]</scope>
    <source>
        <strain evidence="5 6">G1</strain>
    </source>
</reference>
<dbReference type="GO" id="GO:0030313">
    <property type="term" value="C:cell envelope"/>
    <property type="evidence" value="ECO:0007669"/>
    <property type="project" value="UniProtKB-SubCell"/>
</dbReference>
<dbReference type="CDD" id="cd14657">
    <property type="entry name" value="Imelysin_IrpA-like"/>
    <property type="match status" value="1"/>
</dbReference>
<protein>
    <submittedName>
        <fullName evidence="5">Peptidase, imelysin family protein</fullName>
    </submittedName>
</protein>
<proteinExistence type="predicted"/>
<sequence>MELISRVAPFAASLLLASTAVMSTAVQAVEHDLNKMKKVLESNADMGLAVYSDTLNTAKQLRKAIAELRAQPNQANLMAARKAWLVAREPYGQSEAFRFRLSPIDSSNYKDEDGLEGDINAWPLGEALIDYVVVGNDFGNDQLGVSAHQTPVNGGKAITVDSLQANIINTPSIEITPALIANTATAEDEHDVLAGYHAIEFMLWGQDLNNSGSADTQGKRQQAVKTWQSINATGGQRPLTDFISKQENDAADRRLTFLEVVTDKLVADLQTVVDGWKQGVQGNYRDKFTTVNSIDEAKQKFAEILTGIGTLAEGELAGERMQIALSADSQEDEQSCFSDNTHRDIWLDVQGIVNIYYGDYRGYDANLDGKPDSGNSLKGYGIDDYLTDIGERQLGKDVEAKLALIQNGANKIDAMARQGTPVDVMIMDPGSDAAKPMRDTIVALNKQSASIAKLAKAIDIQH</sequence>
<evidence type="ECO:0000256" key="3">
    <source>
        <dbReference type="SAM" id="SignalP"/>
    </source>
</evidence>
<keyword evidence="6" id="KW-1185">Reference proteome</keyword>
<dbReference type="EMBL" id="CP040602">
    <property type="protein sequence ID" value="QCU89238.1"/>
    <property type="molecule type" value="Genomic_DNA"/>
</dbReference>
<dbReference type="InterPro" id="IPR018976">
    <property type="entry name" value="Imelysin-like"/>
</dbReference>
<evidence type="ECO:0000256" key="2">
    <source>
        <dbReference type="ARBA" id="ARBA00022729"/>
    </source>
</evidence>
<evidence type="ECO:0000313" key="5">
    <source>
        <dbReference type="EMBL" id="QCU89238.1"/>
    </source>
</evidence>
<name>A0A4P9K334_9GAMM</name>
<feature type="signal peptide" evidence="3">
    <location>
        <begin position="1"/>
        <end position="28"/>
    </location>
</feature>